<evidence type="ECO:0000313" key="13">
    <source>
        <dbReference type="EMBL" id="ELK26553.1"/>
    </source>
</evidence>
<dbReference type="PANTHER" id="PTHR31431:SF1">
    <property type="entry name" value="NUCLEOPORIN NUP188"/>
    <property type="match status" value="1"/>
</dbReference>
<sequence length="1597" mass="179436">MRPTCNASPNSAEKVKAKKDVPSPLKELGLRISKFLGLDEEQSVQLLQCYLQEDYRGTRDLLKVVLQDERQSQALILKIADYYYEERMCILRCVLHLLTYFQDERHPYRVEYADCVDKLEKELVTKYRQQFEELYRTEAPTWETHGSLMTERQVSRWFVQCLREQSMLLEIIFLYYAYFEMAPSDLLVLTKLFKEQGFGSRQTNRHLVDETMDPFVDRIGYFSALILVEGMDIESLLKCALDDRRELHQFAQDGLICQDMDRLMLTLGDIPHHAPVLLAWALLRHTLNPEETSSVVRKIGGTAIQLNVFQYLTRLLRSLSSGGNDCTTSTACMCVYGLLSFVLTSLELHTLGNQQDIIDTACEVLADPSLPELFWGTVYSFLDKMSFYNELYKHKPHDVVSHEDGTLWRRQTPKLLYPLGGQTNLRIPQGTVGQVMLDDRAYLVRWEYSYSSWTLFTCEIEMLLHVVSTADVIQHCQRVKPIIDLVHKVISTDLSIADCLLPITSRIYMLLQRLTTVISPPVDVIASCVNCLTVLAARNPAKVWTDLRHTGFLPFMAHQVSNMSQMISAEGMSAGGYGNLLMNSEQPQGEYGVTIAFLRLITTLVKGQLGSTQSQGLVPCIMFVLKEMLPSYHKWRYNSHGVREQIGCLILELIHAILNLCHETDHSSHTPSLQSLCICSLAYTEAGQTVINIMGIGVDTIDMVMAAQPRSDGAEGQGQGQLLIKTVKLAFSITNNVIRLKPPSNVVSPLEQALTQHGAHGNNLIAVLAKYIYHKHDPALPRLAIQLLKRLATVAPMSVYACLGNDAAAIRDAFLTRLQSKIEDMRIKVMILEFLTVAVETQPGLIELFLNLEVKDGSDGSKEFSLGVWSCLHAVLELIDSHQQDRYWCPPLLHRAAIAFLHALWQDRRDSAMLVLRTKGSLDQSLKDTLKKFSSEKRFAYWSGYVKSLAVHTADTEGSSCTSLVEYQMLVSAWRMLLIIATSHAEILHLTDSAVRRQLFLDVLDGTKALLLVPASVNCLRLGSMMCTLLLILLRQWKSYLPGKKTLVFSERWHGECDRVLPCRFAVSDIPQYSQLVLNVCETLQEEVIALFDQTRHSLASGSATEDKDSMETDDCSRPRHKDQRDGQVCVLGLHLAKELCEVDEDGDSWLQVTRRLPILPTLFTTLEVSLRMKQNLHFTEAALHLLLTLARTQQGAAAVAGAGITQSICLPLLSVYQLSTNGSVQTPSTSRKSLDAPSWPGVYRLSMSLMERLLKTLRYNFLTEALDFVGVHQERTLQCLNAVRTVQSLACLEEADHTVGFILQLSSFMKEWHFHLPQLLRDVQVNLGYLCQACTSLLHSRKMLQHYLQNKNGDGVPSAVAPRVQRPPTAAPAAPSSSSKQPTADTEASEQRALHVVQYGLLKILSRTLAALRHFTPDVCQILLDQSLDLAEYNFLFALSFTTPTFDSEVAPSFGTLLATVNVALNMLGELDKKKEPLPQAVGLSTQAEGTRTLKSLLMFTMENCFYLLISQAMRYLRDPAVHSRDKQRMKQELSSELSTLLSSLSRYFRRGAPSSPAAGILLSPQGKSTSLSKASPESQEPLIQLVQAFVRHVQR</sequence>
<dbReference type="InterPro" id="IPR044840">
    <property type="entry name" value="Nup188"/>
</dbReference>
<evidence type="ECO:0000256" key="6">
    <source>
        <dbReference type="ARBA" id="ARBA00023132"/>
    </source>
</evidence>
<feature type="compositionally biased region" description="Basic and acidic residues" evidence="10">
    <location>
        <begin position="1105"/>
        <end position="1122"/>
    </location>
</feature>
<evidence type="ECO:0000256" key="4">
    <source>
        <dbReference type="ARBA" id="ARBA00022927"/>
    </source>
</evidence>
<evidence type="ECO:0000259" key="12">
    <source>
        <dbReference type="Pfam" id="PF21093"/>
    </source>
</evidence>
<dbReference type="InterPro" id="IPR048883">
    <property type="entry name" value="Nup188_N-subdom_III"/>
</dbReference>
<keyword evidence="3" id="KW-0509">mRNA transport</keyword>
<keyword evidence="6" id="KW-0906">Nuclear pore complex</keyword>
<dbReference type="GO" id="GO:0006405">
    <property type="term" value="P:RNA export from nucleus"/>
    <property type="evidence" value="ECO:0007669"/>
    <property type="project" value="TreeGrafter"/>
</dbReference>
<evidence type="ECO:0000256" key="8">
    <source>
        <dbReference type="ARBA" id="ARBA00038387"/>
    </source>
</evidence>
<keyword evidence="7" id="KW-0539">Nucleus</keyword>
<reference evidence="14" key="1">
    <citation type="journal article" date="2013" name="Science">
        <title>Comparative analysis of bat genomes provides insight into the evolution of flight and immunity.</title>
        <authorList>
            <person name="Zhang G."/>
            <person name="Cowled C."/>
            <person name="Shi Z."/>
            <person name="Huang Z."/>
            <person name="Bishop-Lilly K.A."/>
            <person name="Fang X."/>
            <person name="Wynne J.W."/>
            <person name="Xiong Z."/>
            <person name="Baker M.L."/>
            <person name="Zhao W."/>
            <person name="Tachedjian M."/>
            <person name="Zhu Y."/>
            <person name="Zhou P."/>
            <person name="Jiang X."/>
            <person name="Ng J."/>
            <person name="Yang L."/>
            <person name="Wu L."/>
            <person name="Xiao J."/>
            <person name="Feng Y."/>
            <person name="Chen Y."/>
            <person name="Sun X."/>
            <person name="Zhang Y."/>
            <person name="Marsh G.A."/>
            <person name="Crameri G."/>
            <person name="Broder C.C."/>
            <person name="Frey K.G."/>
            <person name="Wang L.F."/>
            <person name="Wang J."/>
        </authorList>
    </citation>
    <scope>NUCLEOTIDE SEQUENCE [LARGE SCALE GENOMIC DNA]</scope>
</reference>
<dbReference type="PANTHER" id="PTHR31431">
    <property type="entry name" value="NUCLEOPORIN NUP188 HOMOLOG"/>
    <property type="match status" value="1"/>
</dbReference>
<protein>
    <recommendedName>
        <fullName evidence="9">Nucleoporin NUP188</fullName>
    </recommendedName>
</protein>
<feature type="domain" description="Nucleoporin Nup188 N-terminal" evidence="11">
    <location>
        <begin position="18"/>
        <end position="375"/>
    </location>
</feature>
<dbReference type="SUPFAM" id="SSF48371">
    <property type="entry name" value="ARM repeat"/>
    <property type="match status" value="1"/>
</dbReference>
<evidence type="ECO:0000256" key="1">
    <source>
        <dbReference type="ARBA" id="ARBA00004567"/>
    </source>
</evidence>
<gene>
    <name evidence="13" type="ORF">MDA_GLEAN10019274</name>
</gene>
<feature type="domain" description="Nucleoporin Nup188 N-terminal subdomain III" evidence="12">
    <location>
        <begin position="443"/>
        <end position="852"/>
    </location>
</feature>
<evidence type="ECO:0000256" key="3">
    <source>
        <dbReference type="ARBA" id="ARBA00022816"/>
    </source>
</evidence>
<evidence type="ECO:0000256" key="7">
    <source>
        <dbReference type="ARBA" id="ARBA00023242"/>
    </source>
</evidence>
<evidence type="ECO:0000259" key="11">
    <source>
        <dbReference type="Pfam" id="PF10487"/>
    </source>
</evidence>
<keyword evidence="5" id="KW-0811">Translocation</keyword>
<feature type="region of interest" description="Disordered" evidence="10">
    <location>
        <begin position="1560"/>
        <end position="1580"/>
    </location>
</feature>
<dbReference type="Pfam" id="PF21093">
    <property type="entry name" value="Nup188_N-subdom_III"/>
    <property type="match status" value="1"/>
</dbReference>
<accession>L5LM25</accession>
<evidence type="ECO:0000256" key="9">
    <source>
        <dbReference type="ARBA" id="ARBA00040174"/>
    </source>
</evidence>
<evidence type="ECO:0000313" key="14">
    <source>
        <dbReference type="Proteomes" id="UP000010556"/>
    </source>
</evidence>
<feature type="compositionally biased region" description="Polar residues" evidence="10">
    <location>
        <begin position="1567"/>
        <end position="1580"/>
    </location>
</feature>
<organism evidence="13 14">
    <name type="scientific">Myotis davidii</name>
    <name type="common">David's myotis</name>
    <dbReference type="NCBI Taxonomy" id="225400"/>
    <lineage>
        <taxon>Eukaryota</taxon>
        <taxon>Metazoa</taxon>
        <taxon>Chordata</taxon>
        <taxon>Craniata</taxon>
        <taxon>Vertebrata</taxon>
        <taxon>Euteleostomi</taxon>
        <taxon>Mammalia</taxon>
        <taxon>Eutheria</taxon>
        <taxon>Laurasiatheria</taxon>
        <taxon>Chiroptera</taxon>
        <taxon>Yangochiroptera</taxon>
        <taxon>Vespertilionidae</taxon>
        <taxon>Myotis</taxon>
    </lineage>
</organism>
<dbReference type="InterPro" id="IPR018864">
    <property type="entry name" value="Nucleoporin_Nup188_N"/>
</dbReference>
<comment type="subcellular location">
    <subcellularLocation>
        <location evidence="1">Nucleus</location>
        <location evidence="1">Nuclear pore complex</location>
    </subcellularLocation>
</comment>
<keyword evidence="4" id="KW-0653">Protein transport</keyword>
<feature type="compositionally biased region" description="Low complexity" evidence="10">
    <location>
        <begin position="1360"/>
        <end position="1385"/>
    </location>
</feature>
<keyword evidence="2" id="KW-0813">Transport</keyword>
<keyword evidence="14" id="KW-1185">Reference proteome</keyword>
<name>L5LM25_MYODS</name>
<dbReference type="Pfam" id="PF21094">
    <property type="entry name" value="Nup188_SH3-like"/>
    <property type="match status" value="1"/>
</dbReference>
<feature type="region of interest" description="Disordered" evidence="10">
    <location>
        <begin position="1357"/>
        <end position="1390"/>
    </location>
</feature>
<evidence type="ECO:0000256" key="5">
    <source>
        <dbReference type="ARBA" id="ARBA00023010"/>
    </source>
</evidence>
<dbReference type="eggNOG" id="KOG4833">
    <property type="taxonomic scope" value="Eukaryota"/>
</dbReference>
<dbReference type="InterPro" id="IPR016024">
    <property type="entry name" value="ARM-type_fold"/>
</dbReference>
<evidence type="ECO:0000256" key="10">
    <source>
        <dbReference type="SAM" id="MobiDB-lite"/>
    </source>
</evidence>
<dbReference type="EMBL" id="KB110951">
    <property type="protein sequence ID" value="ELK26553.1"/>
    <property type="molecule type" value="Genomic_DNA"/>
</dbReference>
<dbReference type="GO" id="GO:0006606">
    <property type="term" value="P:protein import into nucleus"/>
    <property type="evidence" value="ECO:0007669"/>
    <property type="project" value="TreeGrafter"/>
</dbReference>
<dbReference type="GO" id="GO:0017056">
    <property type="term" value="F:structural constituent of nuclear pore"/>
    <property type="evidence" value="ECO:0007669"/>
    <property type="project" value="InterPro"/>
</dbReference>
<proteinExistence type="inferred from homology"/>
<dbReference type="Proteomes" id="UP000010556">
    <property type="component" value="Unassembled WGS sequence"/>
</dbReference>
<comment type="similarity">
    <text evidence="8">Belongs to the Nup188 family.</text>
</comment>
<dbReference type="Pfam" id="PF10487">
    <property type="entry name" value="Nup188_N"/>
    <property type="match status" value="1"/>
</dbReference>
<dbReference type="GO" id="GO:0044611">
    <property type="term" value="C:nuclear pore inner ring"/>
    <property type="evidence" value="ECO:0007669"/>
    <property type="project" value="TreeGrafter"/>
</dbReference>
<evidence type="ECO:0000256" key="2">
    <source>
        <dbReference type="ARBA" id="ARBA00022448"/>
    </source>
</evidence>
<feature type="region of interest" description="Disordered" evidence="10">
    <location>
        <begin position="1101"/>
        <end position="1122"/>
    </location>
</feature>
<dbReference type="GO" id="GO:0051028">
    <property type="term" value="P:mRNA transport"/>
    <property type="evidence" value="ECO:0007669"/>
    <property type="project" value="UniProtKB-KW"/>
</dbReference>